<dbReference type="Proteomes" id="UP000681967">
    <property type="component" value="Unassembled WGS sequence"/>
</dbReference>
<organism evidence="2 3">
    <name type="scientific">Rotaria magnacalcarata</name>
    <dbReference type="NCBI Taxonomy" id="392030"/>
    <lineage>
        <taxon>Eukaryota</taxon>
        <taxon>Metazoa</taxon>
        <taxon>Spiralia</taxon>
        <taxon>Gnathifera</taxon>
        <taxon>Rotifera</taxon>
        <taxon>Eurotatoria</taxon>
        <taxon>Bdelloidea</taxon>
        <taxon>Philodinida</taxon>
        <taxon>Philodinidae</taxon>
        <taxon>Rotaria</taxon>
    </lineage>
</organism>
<keyword evidence="1" id="KW-1133">Transmembrane helix</keyword>
<keyword evidence="1" id="KW-0812">Transmembrane</keyword>
<evidence type="ECO:0000313" key="3">
    <source>
        <dbReference type="Proteomes" id="UP000681967"/>
    </source>
</evidence>
<name>A0A8S2LYF1_9BILA</name>
<gene>
    <name evidence="2" type="ORF">BYL167_LOCUS9655</name>
</gene>
<sequence length="185" mass="21960">MLSSRHNLQKLHNRTAIAMLFTGVVKPSTNAYCRAWNFIDLLLYALLSIMMLWTSIEWHILIFHNQQLLNTQRKLVYVHYAPVAFIFGYLTDFYMYIAFIHQCENQFDYSQVVCAGLCVVIDTPVLGVFDQLAHTIVPSILIVIANICLLLRVLWQKHYRMRQAIYWRKHRKMIWEFLPVSVFYL</sequence>
<feature type="transmembrane region" description="Helical" evidence="1">
    <location>
        <begin position="136"/>
        <end position="155"/>
    </location>
</feature>
<comment type="caution">
    <text evidence="2">The sequence shown here is derived from an EMBL/GenBank/DDBJ whole genome shotgun (WGS) entry which is preliminary data.</text>
</comment>
<dbReference type="AlphaFoldDB" id="A0A8S2LYF1"/>
<accession>A0A8S2LYF1</accession>
<reference evidence="2" key="1">
    <citation type="submission" date="2021-02" db="EMBL/GenBank/DDBJ databases">
        <authorList>
            <person name="Nowell W R."/>
        </authorList>
    </citation>
    <scope>NUCLEOTIDE SEQUENCE</scope>
</reference>
<feature type="transmembrane region" description="Helical" evidence="1">
    <location>
        <begin position="41"/>
        <end position="63"/>
    </location>
</feature>
<proteinExistence type="predicted"/>
<feature type="transmembrane region" description="Helical" evidence="1">
    <location>
        <begin position="75"/>
        <end position="97"/>
    </location>
</feature>
<keyword evidence="1" id="KW-0472">Membrane</keyword>
<dbReference type="EMBL" id="CAJOBH010002805">
    <property type="protein sequence ID" value="CAF3924206.1"/>
    <property type="molecule type" value="Genomic_DNA"/>
</dbReference>
<evidence type="ECO:0000313" key="2">
    <source>
        <dbReference type="EMBL" id="CAF3924206.1"/>
    </source>
</evidence>
<feature type="non-terminal residue" evidence="2">
    <location>
        <position position="1"/>
    </location>
</feature>
<evidence type="ECO:0000256" key="1">
    <source>
        <dbReference type="SAM" id="Phobius"/>
    </source>
</evidence>
<protein>
    <submittedName>
        <fullName evidence="2">Uncharacterized protein</fullName>
    </submittedName>
</protein>